<evidence type="ECO:0000313" key="2">
    <source>
        <dbReference type="EMBL" id="KAF9528781.1"/>
    </source>
</evidence>
<reference evidence="2" key="1">
    <citation type="submission" date="2020-11" db="EMBL/GenBank/DDBJ databases">
        <authorList>
            <consortium name="DOE Joint Genome Institute"/>
            <person name="Ahrendt S."/>
            <person name="Riley R."/>
            <person name="Andreopoulos W."/>
            <person name="Labutti K."/>
            <person name="Pangilinan J."/>
            <person name="Ruiz-Duenas F.J."/>
            <person name="Barrasa J.M."/>
            <person name="Sanchez-Garcia M."/>
            <person name="Camarero S."/>
            <person name="Miyauchi S."/>
            <person name="Serrano A."/>
            <person name="Linde D."/>
            <person name="Babiker R."/>
            <person name="Drula E."/>
            <person name="Ayuso-Fernandez I."/>
            <person name="Pacheco R."/>
            <person name="Padilla G."/>
            <person name="Ferreira P."/>
            <person name="Barriuso J."/>
            <person name="Kellner H."/>
            <person name="Castanera R."/>
            <person name="Alfaro M."/>
            <person name="Ramirez L."/>
            <person name="Pisabarro A.G."/>
            <person name="Kuo A."/>
            <person name="Tritt A."/>
            <person name="Lipzen A."/>
            <person name="He G."/>
            <person name="Yan M."/>
            <person name="Ng V."/>
            <person name="Cullen D."/>
            <person name="Martin F."/>
            <person name="Rosso M.-N."/>
            <person name="Henrissat B."/>
            <person name="Hibbett D."/>
            <person name="Martinez A.T."/>
            <person name="Grigoriev I.V."/>
        </authorList>
    </citation>
    <scope>NUCLEOTIDE SEQUENCE</scope>
    <source>
        <strain evidence="2">CBS 506.95</strain>
    </source>
</reference>
<proteinExistence type="predicted"/>
<feature type="transmembrane region" description="Helical" evidence="1">
    <location>
        <begin position="68"/>
        <end position="89"/>
    </location>
</feature>
<comment type="caution">
    <text evidence="2">The sequence shown here is derived from an EMBL/GenBank/DDBJ whole genome shotgun (WGS) entry which is preliminary data.</text>
</comment>
<keyword evidence="3" id="KW-1185">Reference proteome</keyword>
<feature type="transmembrane region" description="Helical" evidence="1">
    <location>
        <begin position="101"/>
        <end position="120"/>
    </location>
</feature>
<name>A0A9P6JQ27_9AGAR</name>
<accession>A0A9P6JQ27</accession>
<evidence type="ECO:0000313" key="3">
    <source>
        <dbReference type="Proteomes" id="UP000807306"/>
    </source>
</evidence>
<sequence>MSRVSQRSMNTAAATLLTPRANTSSVSSVPIAQLVPYITTTLGALGTILTFSLSLFRPLLVLWPLPILLYIFAPVTFFLDLATTLFIRLPYWSLAYILDAVYPLYVLLGVACITGGLIGIGGRALCHILITSLALPTDVERITPPVKDAEEQKLIAKGKGKRTERVKFEQT</sequence>
<dbReference type="AlphaFoldDB" id="A0A9P6JQ27"/>
<keyword evidence="1" id="KW-0812">Transmembrane</keyword>
<protein>
    <submittedName>
        <fullName evidence="2">Uncharacterized protein</fullName>
    </submittedName>
</protein>
<dbReference type="Proteomes" id="UP000807306">
    <property type="component" value="Unassembled WGS sequence"/>
</dbReference>
<dbReference type="EMBL" id="MU157850">
    <property type="protein sequence ID" value="KAF9528781.1"/>
    <property type="molecule type" value="Genomic_DNA"/>
</dbReference>
<keyword evidence="1" id="KW-0472">Membrane</keyword>
<organism evidence="2 3">
    <name type="scientific">Crepidotus variabilis</name>
    <dbReference type="NCBI Taxonomy" id="179855"/>
    <lineage>
        <taxon>Eukaryota</taxon>
        <taxon>Fungi</taxon>
        <taxon>Dikarya</taxon>
        <taxon>Basidiomycota</taxon>
        <taxon>Agaricomycotina</taxon>
        <taxon>Agaricomycetes</taxon>
        <taxon>Agaricomycetidae</taxon>
        <taxon>Agaricales</taxon>
        <taxon>Agaricineae</taxon>
        <taxon>Crepidotaceae</taxon>
        <taxon>Crepidotus</taxon>
    </lineage>
</organism>
<keyword evidence="1" id="KW-1133">Transmembrane helix</keyword>
<gene>
    <name evidence="2" type="ORF">CPB83DRAFT_298313</name>
</gene>
<evidence type="ECO:0000256" key="1">
    <source>
        <dbReference type="SAM" id="Phobius"/>
    </source>
</evidence>
<dbReference type="OrthoDB" id="3366475at2759"/>
<feature type="transmembrane region" description="Helical" evidence="1">
    <location>
        <begin position="33"/>
        <end position="56"/>
    </location>
</feature>